<dbReference type="RefSeq" id="XP_025371127.1">
    <property type="nucleotide sequence ID" value="XM_025513469.1"/>
</dbReference>
<dbReference type="EMBL" id="KZ819365">
    <property type="protein sequence ID" value="PWN43967.1"/>
    <property type="molecule type" value="Genomic_DNA"/>
</dbReference>
<proteinExistence type="predicted"/>
<evidence type="ECO:0000313" key="2">
    <source>
        <dbReference type="Proteomes" id="UP000245783"/>
    </source>
</evidence>
<name>A0A316W250_9BASI</name>
<dbReference type="InParanoid" id="A0A316W250"/>
<gene>
    <name evidence="1" type="ORF">IE81DRAFT_321888</name>
</gene>
<dbReference type="Proteomes" id="UP000245783">
    <property type="component" value="Unassembled WGS sequence"/>
</dbReference>
<sequence>MRAASLAHRAKLRPPSEWRAKLSGRWMACQGSTKGTCCMSTFLAEWLCFVGGTRSRK</sequence>
<accession>A0A316W250</accession>
<dbReference type="GeneID" id="37035339"/>
<organism evidence="1 2">
    <name type="scientific">Ceraceosorus guamensis</name>
    <dbReference type="NCBI Taxonomy" id="1522189"/>
    <lineage>
        <taxon>Eukaryota</taxon>
        <taxon>Fungi</taxon>
        <taxon>Dikarya</taxon>
        <taxon>Basidiomycota</taxon>
        <taxon>Ustilaginomycotina</taxon>
        <taxon>Exobasidiomycetes</taxon>
        <taxon>Ceraceosorales</taxon>
        <taxon>Ceraceosoraceae</taxon>
        <taxon>Ceraceosorus</taxon>
    </lineage>
</organism>
<protein>
    <submittedName>
        <fullName evidence="1">Uncharacterized protein</fullName>
    </submittedName>
</protein>
<dbReference type="AlphaFoldDB" id="A0A316W250"/>
<keyword evidence="2" id="KW-1185">Reference proteome</keyword>
<evidence type="ECO:0000313" key="1">
    <source>
        <dbReference type="EMBL" id="PWN43967.1"/>
    </source>
</evidence>
<reference evidence="1 2" key="1">
    <citation type="journal article" date="2018" name="Mol. Biol. Evol.">
        <title>Broad Genomic Sampling Reveals a Smut Pathogenic Ancestry of the Fungal Clade Ustilaginomycotina.</title>
        <authorList>
            <person name="Kijpornyongpan T."/>
            <person name="Mondo S.J."/>
            <person name="Barry K."/>
            <person name="Sandor L."/>
            <person name="Lee J."/>
            <person name="Lipzen A."/>
            <person name="Pangilinan J."/>
            <person name="LaButti K."/>
            <person name="Hainaut M."/>
            <person name="Henrissat B."/>
            <person name="Grigoriev I.V."/>
            <person name="Spatafora J.W."/>
            <person name="Aime M.C."/>
        </authorList>
    </citation>
    <scope>NUCLEOTIDE SEQUENCE [LARGE SCALE GENOMIC DNA]</scope>
    <source>
        <strain evidence="1 2">MCA 4658</strain>
    </source>
</reference>